<feature type="compositionally biased region" description="Basic residues" evidence="1">
    <location>
        <begin position="96"/>
        <end position="105"/>
    </location>
</feature>
<evidence type="ECO:0000259" key="2">
    <source>
        <dbReference type="PROSITE" id="PS50003"/>
    </source>
</evidence>
<feature type="compositionally biased region" description="Pro residues" evidence="1">
    <location>
        <begin position="1"/>
        <end position="13"/>
    </location>
</feature>
<evidence type="ECO:0000313" key="4">
    <source>
        <dbReference type="Proteomes" id="UP000002630"/>
    </source>
</evidence>
<feature type="region of interest" description="Disordered" evidence="1">
    <location>
        <begin position="256"/>
        <end position="299"/>
    </location>
</feature>
<dbReference type="Proteomes" id="UP000002630">
    <property type="component" value="Linkage Group LG04"/>
</dbReference>
<dbReference type="SUPFAM" id="SSF50729">
    <property type="entry name" value="PH domain-like"/>
    <property type="match status" value="1"/>
</dbReference>
<dbReference type="InterPro" id="IPR011993">
    <property type="entry name" value="PH-like_dom_sf"/>
</dbReference>
<sequence length="466" mass="50007">MPHPSPQPPPTPPRRTTGQPESPLSGRQRRRRLRGSRLGRGHGRRRNALSSAPYSRTVNGGGPKPLAQKNGSKGTSTPGLGPVTGCTLGYISTRCRPGRHNHRRPRHDERRGSQKARYPGDNGGDGSEDPASDEATAADVTLRKEGKVLFKTMVRGWQPGDLSLVAGSALRLCHTKRGFANHASCKEQPLDRSSEVVRLSEQDVGKAGNGRFMFRVVSGDPRGKTNTKWTLDAESQSELDAWVSILTEAIIAQGPAGDEETNRLDGAPLAQNLGDSSVTSSKLGPDTPEVSPAFRGQSMAPGDYPLQTGQFLSTAPLVDSTNVEITEIGDVILRAGDIPAFSGDKSPLWAYRATGSTGDKADGGLGCVLESWWRRMVKGTYDDIPVHLYVKNGRWRVGRGRLCTMGQSPKPHGSWRANLPWDAKGRAIKTAGLELRDGALVLVTPQGEILWSSASPPSSEDRGVGG</sequence>
<feature type="domain" description="PH" evidence="2">
    <location>
        <begin position="141"/>
        <end position="251"/>
    </location>
</feature>
<gene>
    <name evidence="3" type="ORF">Esi_0006_0046</name>
</gene>
<feature type="region of interest" description="Disordered" evidence="1">
    <location>
        <begin position="1"/>
        <end position="138"/>
    </location>
</feature>
<dbReference type="EMBL" id="FN648818">
    <property type="protein sequence ID" value="CBN78703.1"/>
    <property type="molecule type" value="Genomic_DNA"/>
</dbReference>
<evidence type="ECO:0000313" key="3">
    <source>
        <dbReference type="EMBL" id="CBN78703.1"/>
    </source>
</evidence>
<dbReference type="InterPro" id="IPR001849">
    <property type="entry name" value="PH_domain"/>
</dbReference>
<feature type="compositionally biased region" description="Basic residues" evidence="1">
    <location>
        <begin position="27"/>
        <end position="47"/>
    </location>
</feature>
<feature type="compositionally biased region" description="Polar residues" evidence="1">
    <location>
        <begin position="273"/>
        <end position="282"/>
    </location>
</feature>
<dbReference type="PROSITE" id="PS50003">
    <property type="entry name" value="PH_DOMAIN"/>
    <property type="match status" value="1"/>
</dbReference>
<organism evidence="3 4">
    <name type="scientific">Ectocarpus siliculosus</name>
    <name type="common">Brown alga</name>
    <name type="synonym">Conferva siliculosa</name>
    <dbReference type="NCBI Taxonomy" id="2880"/>
    <lineage>
        <taxon>Eukaryota</taxon>
        <taxon>Sar</taxon>
        <taxon>Stramenopiles</taxon>
        <taxon>Ochrophyta</taxon>
        <taxon>PX clade</taxon>
        <taxon>Phaeophyceae</taxon>
        <taxon>Ectocarpales</taxon>
        <taxon>Ectocarpaceae</taxon>
        <taxon>Ectocarpus</taxon>
    </lineage>
</organism>
<feature type="compositionally biased region" description="Low complexity" evidence="1">
    <location>
        <begin position="14"/>
        <end position="26"/>
    </location>
</feature>
<dbReference type="InParanoid" id="D8LQD9"/>
<accession>D8LQD9</accession>
<protein>
    <recommendedName>
        <fullName evidence="2">PH domain-containing protein</fullName>
    </recommendedName>
</protein>
<feature type="compositionally biased region" description="Polar residues" evidence="1">
    <location>
        <begin position="69"/>
        <end position="78"/>
    </location>
</feature>
<evidence type="ECO:0000256" key="1">
    <source>
        <dbReference type="SAM" id="MobiDB-lite"/>
    </source>
</evidence>
<dbReference type="Gene3D" id="2.30.29.30">
    <property type="entry name" value="Pleckstrin-homology domain (PH domain)/Phosphotyrosine-binding domain (PTB)"/>
    <property type="match status" value="1"/>
</dbReference>
<dbReference type="AlphaFoldDB" id="D8LQD9"/>
<reference evidence="3 4" key="1">
    <citation type="journal article" date="2010" name="Nature">
        <title>The Ectocarpus genome and the independent evolution of multicellularity in brown algae.</title>
        <authorList>
            <person name="Cock J.M."/>
            <person name="Sterck L."/>
            <person name="Rouze P."/>
            <person name="Scornet D."/>
            <person name="Allen A.E."/>
            <person name="Amoutzias G."/>
            <person name="Anthouard V."/>
            <person name="Artiguenave F."/>
            <person name="Aury J.M."/>
            <person name="Badger J.H."/>
            <person name="Beszteri B."/>
            <person name="Billiau K."/>
            <person name="Bonnet E."/>
            <person name="Bothwell J.H."/>
            <person name="Bowler C."/>
            <person name="Boyen C."/>
            <person name="Brownlee C."/>
            <person name="Carrano C.J."/>
            <person name="Charrier B."/>
            <person name="Cho G.Y."/>
            <person name="Coelho S.M."/>
            <person name="Collen J."/>
            <person name="Corre E."/>
            <person name="Da Silva C."/>
            <person name="Delage L."/>
            <person name="Delaroque N."/>
            <person name="Dittami S.M."/>
            <person name="Doulbeau S."/>
            <person name="Elias M."/>
            <person name="Farnham G."/>
            <person name="Gachon C.M."/>
            <person name="Gschloessl B."/>
            <person name="Heesch S."/>
            <person name="Jabbari K."/>
            <person name="Jubin C."/>
            <person name="Kawai H."/>
            <person name="Kimura K."/>
            <person name="Kloareg B."/>
            <person name="Kupper F.C."/>
            <person name="Lang D."/>
            <person name="Le Bail A."/>
            <person name="Leblanc C."/>
            <person name="Lerouge P."/>
            <person name="Lohr M."/>
            <person name="Lopez P.J."/>
            <person name="Martens C."/>
            <person name="Maumus F."/>
            <person name="Michel G."/>
            <person name="Miranda-Saavedra D."/>
            <person name="Morales J."/>
            <person name="Moreau H."/>
            <person name="Motomura T."/>
            <person name="Nagasato C."/>
            <person name="Napoli C.A."/>
            <person name="Nelson D.R."/>
            <person name="Nyvall-Collen P."/>
            <person name="Peters A.F."/>
            <person name="Pommier C."/>
            <person name="Potin P."/>
            <person name="Poulain J."/>
            <person name="Quesneville H."/>
            <person name="Read B."/>
            <person name="Rensing S.A."/>
            <person name="Ritter A."/>
            <person name="Rousvoal S."/>
            <person name="Samanta M."/>
            <person name="Samson G."/>
            <person name="Schroeder D.C."/>
            <person name="Segurens B."/>
            <person name="Strittmatter M."/>
            <person name="Tonon T."/>
            <person name="Tregear J.W."/>
            <person name="Valentin K."/>
            <person name="von Dassow P."/>
            <person name="Yamagishi T."/>
            <person name="Van de Peer Y."/>
            <person name="Wincker P."/>
        </authorList>
    </citation>
    <scope>NUCLEOTIDE SEQUENCE [LARGE SCALE GENOMIC DNA]</scope>
    <source>
        <strain evidence="4">Ec32 / CCAP1310/4</strain>
    </source>
</reference>
<name>D8LQD9_ECTSI</name>
<keyword evidence="4" id="KW-1185">Reference proteome</keyword>
<proteinExistence type="predicted"/>
<feature type="compositionally biased region" description="Polar residues" evidence="1">
    <location>
        <begin position="48"/>
        <end position="58"/>
    </location>
</feature>
<dbReference type="EMBL" id="FN649729">
    <property type="protein sequence ID" value="CBN78703.1"/>
    <property type="molecule type" value="Genomic_DNA"/>
</dbReference>